<dbReference type="InterPro" id="IPR023867">
    <property type="entry name" value="Sulphatase_maturase_rSAM"/>
</dbReference>
<evidence type="ECO:0000256" key="2">
    <source>
        <dbReference type="ARBA" id="ARBA00022691"/>
    </source>
</evidence>
<name>A0ABY0IJT9_9BACT</name>
<evidence type="ECO:0000259" key="6">
    <source>
        <dbReference type="PROSITE" id="PS51918"/>
    </source>
</evidence>
<dbReference type="RefSeq" id="WP_114705776.1">
    <property type="nucleotide sequence ID" value="NZ_QDKL01000001.1"/>
</dbReference>
<organism evidence="7 8">
    <name type="scientific">Halobacteriovorax vibrionivorans</name>
    <dbReference type="NCBI Taxonomy" id="2152716"/>
    <lineage>
        <taxon>Bacteria</taxon>
        <taxon>Pseudomonadati</taxon>
        <taxon>Bdellovibrionota</taxon>
        <taxon>Bacteriovoracia</taxon>
        <taxon>Bacteriovoracales</taxon>
        <taxon>Halobacteriovoraceae</taxon>
        <taxon>Halobacteriovorax</taxon>
    </lineage>
</organism>
<evidence type="ECO:0000313" key="8">
    <source>
        <dbReference type="Proteomes" id="UP000443582"/>
    </source>
</evidence>
<dbReference type="Gene3D" id="3.20.20.70">
    <property type="entry name" value="Aldolase class I"/>
    <property type="match status" value="1"/>
</dbReference>
<keyword evidence="8" id="KW-1185">Reference proteome</keyword>
<dbReference type="Proteomes" id="UP000443582">
    <property type="component" value="Unassembled WGS sequence"/>
</dbReference>
<keyword evidence="3" id="KW-0479">Metal-binding</keyword>
<dbReference type="InterPro" id="IPR058240">
    <property type="entry name" value="rSAM_sf"/>
</dbReference>
<dbReference type="EMBL" id="QDKL01000001">
    <property type="protein sequence ID" value="RZF22830.1"/>
    <property type="molecule type" value="Genomic_DNA"/>
</dbReference>
<evidence type="ECO:0000256" key="3">
    <source>
        <dbReference type="ARBA" id="ARBA00022723"/>
    </source>
</evidence>
<keyword evidence="4" id="KW-0408">Iron</keyword>
<dbReference type="PANTHER" id="PTHR43273:SF2">
    <property type="entry name" value="RADICAL SAM CORE DOMAIN-CONTAINING PROTEIN"/>
    <property type="match status" value="1"/>
</dbReference>
<comment type="cofactor">
    <cofactor evidence="1">
        <name>[4Fe-4S] cluster</name>
        <dbReference type="ChEBI" id="CHEBI:49883"/>
    </cofactor>
</comment>
<sequence>MVAYNIENPAKAKGGVRNYFTLEITTSALCDLNCTYCFEGEKVDKARLDNDLPTIFKRIDSILEDKEWFQAKYDGLNISLWGGEPTLNPKFIIDLMNQYREHDNIDFHLYTNAFNMHNMKKIIDNVDMSKLHVQVSYDGRAVNDNYRLMKNKKASSNQVINNLYELANLGINVSMKATLPIDSMDSLYKCWEDYHDIQKLLWKVSKNININYSPTIDYITKFSLDEKKDAVKVFRSEFLKIAKREIEFYRENGRYLCSWFGGEDNRKHCSAGYNMAAIDQRGNLYACHGAIYSKHKDELAYSDIHDEEFVQKISAYTKKFEEPLKKIHKDCQDCVATTCMICPVASHEKSEKTDFFAKWTDNWVNELCGFFKAFGEIDRAVQKHLFALHAETDEEYRNREMANGM</sequence>
<evidence type="ECO:0000313" key="7">
    <source>
        <dbReference type="EMBL" id="RZF22830.1"/>
    </source>
</evidence>
<reference evidence="8" key="1">
    <citation type="journal article" date="2019" name="Int. J. Syst. Evol. Microbiol.">
        <title>Halobacteriovorax valvorus sp. nov., a novel prokaryotic predator isolated from coastal seawater of China.</title>
        <authorList>
            <person name="Chen M.-X."/>
        </authorList>
    </citation>
    <scope>NUCLEOTIDE SEQUENCE [LARGE SCALE GENOMIC DNA]</scope>
    <source>
        <strain evidence="8">BL9</strain>
    </source>
</reference>
<protein>
    <submittedName>
        <fullName evidence="7">Radical SAM protein</fullName>
    </submittedName>
</protein>
<accession>A0ABY0IJT9</accession>
<dbReference type="SFLD" id="SFLDG01067">
    <property type="entry name" value="SPASM/twitch_domain_containing"/>
    <property type="match status" value="1"/>
</dbReference>
<comment type="caution">
    <text evidence="7">The sequence shown here is derived from an EMBL/GenBank/DDBJ whole genome shotgun (WGS) entry which is preliminary data.</text>
</comment>
<gene>
    <name evidence="7" type="ORF">DAY19_03390</name>
</gene>
<dbReference type="InterPro" id="IPR013785">
    <property type="entry name" value="Aldolase_TIM"/>
</dbReference>
<dbReference type="CDD" id="cd01335">
    <property type="entry name" value="Radical_SAM"/>
    <property type="match status" value="1"/>
</dbReference>
<feature type="domain" description="Radical SAM core" evidence="6">
    <location>
        <begin position="14"/>
        <end position="250"/>
    </location>
</feature>
<dbReference type="Pfam" id="PF04055">
    <property type="entry name" value="Radical_SAM"/>
    <property type="match status" value="1"/>
</dbReference>
<keyword evidence="2" id="KW-0949">S-adenosyl-L-methionine</keyword>
<dbReference type="PROSITE" id="PS51918">
    <property type="entry name" value="RADICAL_SAM"/>
    <property type="match status" value="1"/>
</dbReference>
<evidence type="ECO:0000256" key="1">
    <source>
        <dbReference type="ARBA" id="ARBA00001966"/>
    </source>
</evidence>
<dbReference type="SUPFAM" id="SSF102114">
    <property type="entry name" value="Radical SAM enzymes"/>
    <property type="match status" value="1"/>
</dbReference>
<proteinExistence type="predicted"/>
<evidence type="ECO:0000256" key="4">
    <source>
        <dbReference type="ARBA" id="ARBA00023004"/>
    </source>
</evidence>
<dbReference type="InterPro" id="IPR007197">
    <property type="entry name" value="rSAM"/>
</dbReference>
<dbReference type="PANTHER" id="PTHR43273">
    <property type="entry name" value="ANAEROBIC SULFATASE-MATURATING ENZYME HOMOLOG ASLB-RELATED"/>
    <property type="match status" value="1"/>
</dbReference>
<dbReference type="SFLD" id="SFLDS00029">
    <property type="entry name" value="Radical_SAM"/>
    <property type="match status" value="1"/>
</dbReference>
<evidence type="ECO:0000256" key="5">
    <source>
        <dbReference type="ARBA" id="ARBA00023014"/>
    </source>
</evidence>
<keyword evidence="5" id="KW-0411">Iron-sulfur</keyword>